<dbReference type="Gramene" id="MELO3C034941.2.1">
    <property type="protein sequence ID" value="MELO3C034941.2.1"/>
    <property type="gene ID" value="MELO3C034941.2"/>
</dbReference>
<dbReference type="AlphaFoldDB" id="A0A9I9EK22"/>
<accession>A0A9I9EK22</accession>
<proteinExistence type="predicted"/>
<sequence length="172" mass="20027">MLLINGLSGSLKLLWDSTLTNEQKEAIKTHRTRVKRTIKVEEGTSATQEVEEELEDVVETLLYAINRHFGLGNDTDVDNPRKIIKNLNCYSMGNLRCYKDIFLLRIYIFKDCNARHWKETLIDKLPSFMIERVYNSVNKTYPEQIPWKNLTYAQLTAKIIESGLDICNEIKI</sequence>
<reference evidence="1" key="1">
    <citation type="submission" date="2023-03" db="UniProtKB">
        <authorList>
            <consortium name="EnsemblPlants"/>
        </authorList>
    </citation>
    <scope>IDENTIFICATION</scope>
</reference>
<organism evidence="1">
    <name type="scientific">Cucumis melo</name>
    <name type="common">Muskmelon</name>
    <dbReference type="NCBI Taxonomy" id="3656"/>
    <lineage>
        <taxon>Eukaryota</taxon>
        <taxon>Viridiplantae</taxon>
        <taxon>Streptophyta</taxon>
        <taxon>Embryophyta</taxon>
        <taxon>Tracheophyta</taxon>
        <taxon>Spermatophyta</taxon>
        <taxon>Magnoliopsida</taxon>
        <taxon>eudicotyledons</taxon>
        <taxon>Gunneridae</taxon>
        <taxon>Pentapetalae</taxon>
        <taxon>rosids</taxon>
        <taxon>fabids</taxon>
        <taxon>Cucurbitales</taxon>
        <taxon>Cucurbitaceae</taxon>
        <taxon>Benincaseae</taxon>
        <taxon>Cucumis</taxon>
    </lineage>
</organism>
<name>A0A9I9EK22_CUCME</name>
<dbReference type="PANTHER" id="PTHR33054">
    <property type="entry name" value="CCHC-TYPE DOMAIN-CONTAINING PROTEIN"/>
    <property type="match status" value="1"/>
</dbReference>
<dbReference type="EnsemblPlants" id="MELO3C034941.2.1">
    <property type="protein sequence ID" value="MELO3C034941.2.1"/>
    <property type="gene ID" value="MELO3C034941.2"/>
</dbReference>
<protein>
    <submittedName>
        <fullName evidence="1">Uncharacterized protein</fullName>
    </submittedName>
</protein>
<dbReference type="PANTHER" id="PTHR33054:SF9">
    <property type="entry name" value="CCHC-TYPE DOMAIN-CONTAINING PROTEIN"/>
    <property type="match status" value="1"/>
</dbReference>
<evidence type="ECO:0000313" key="1">
    <source>
        <dbReference type="EnsemblPlants" id="MELO3C034941.2.1"/>
    </source>
</evidence>